<dbReference type="AlphaFoldDB" id="A0AAJ5RJE5"/>
<evidence type="ECO:0000259" key="1">
    <source>
        <dbReference type="Pfam" id="PF13349"/>
    </source>
</evidence>
<dbReference type="KEGG" id="liu:OU989_20860"/>
<dbReference type="InterPro" id="IPR025164">
    <property type="entry name" value="Toastrack_DUF4097"/>
</dbReference>
<feature type="domain" description="DUF4097" evidence="1">
    <location>
        <begin position="42"/>
        <end position="289"/>
    </location>
</feature>
<dbReference type="RefSeq" id="WP_274794833.1">
    <property type="nucleotide sequence ID" value="NZ_CP113527.1"/>
</dbReference>
<protein>
    <submittedName>
        <fullName evidence="2">DUF4097 family beta strand repeat-containing protein</fullName>
    </submittedName>
</protein>
<name>A0AAJ5RJE5_9BACI</name>
<dbReference type="EMBL" id="CP113527">
    <property type="protein sequence ID" value="WDV06646.1"/>
    <property type="molecule type" value="Genomic_DNA"/>
</dbReference>
<organism evidence="2 3">
    <name type="scientific">Lysinibacillus irui</name>
    <dbReference type="NCBI Taxonomy" id="2998077"/>
    <lineage>
        <taxon>Bacteria</taxon>
        <taxon>Bacillati</taxon>
        <taxon>Bacillota</taxon>
        <taxon>Bacilli</taxon>
        <taxon>Bacillales</taxon>
        <taxon>Bacillaceae</taxon>
        <taxon>Lysinibacillus</taxon>
    </lineage>
</organism>
<accession>A0AAJ5RJE5</accession>
<sequence length="290" mass="31353">MKKTIVTTLLFFILVGGLLVVLKLNGEQSYEKQKSFDGQQIQILEIDNESWNIVLENTDSEELKINIKGNKQKKQSDPVEIKEDGQKISVFQRDTEVGILKNISIGEKGTIHIAIPKNSVKLIAIRNSYGDLRLNHLATEVMTISSESGSTIMKGLAANKGELTSKDGEINISDSSLEELLISATNGDSYITNVSSTKTKITSSSGEVVLKEIEEKKSLSIETGSGDITISYKNNPQSLELSASSDSADITVDLKGLNKKDVSGNSMSGTIGESSNKLELVSKAGIINVK</sequence>
<evidence type="ECO:0000313" key="3">
    <source>
        <dbReference type="Proteomes" id="UP001219585"/>
    </source>
</evidence>
<dbReference type="Pfam" id="PF13349">
    <property type="entry name" value="DUF4097"/>
    <property type="match status" value="1"/>
</dbReference>
<evidence type="ECO:0000313" key="2">
    <source>
        <dbReference type="EMBL" id="WDV06646.1"/>
    </source>
</evidence>
<dbReference type="Proteomes" id="UP001219585">
    <property type="component" value="Chromosome"/>
</dbReference>
<proteinExistence type="predicted"/>
<reference evidence="2" key="1">
    <citation type="submission" date="2022-11" db="EMBL/GenBank/DDBJ databases">
        <title>Lysinibacillus irui.</title>
        <authorList>
            <person name="Akintayo S.O."/>
        </authorList>
    </citation>
    <scope>NUCLEOTIDE SEQUENCE</scope>
    <source>
        <strain evidence="2">IRB4-01</strain>
    </source>
</reference>
<gene>
    <name evidence="2" type="ORF">OU989_20860</name>
</gene>